<dbReference type="EMBL" id="CABIKO010000202">
    <property type="protein sequence ID" value="VVA30951.1"/>
    <property type="molecule type" value="Genomic_DNA"/>
</dbReference>
<proteinExistence type="predicted"/>
<accession>A0A5E4FTV9</accession>
<organism evidence="1 2">
    <name type="scientific">Prunus dulcis</name>
    <name type="common">Almond</name>
    <name type="synonym">Amygdalus dulcis</name>
    <dbReference type="NCBI Taxonomy" id="3755"/>
    <lineage>
        <taxon>Eukaryota</taxon>
        <taxon>Viridiplantae</taxon>
        <taxon>Streptophyta</taxon>
        <taxon>Embryophyta</taxon>
        <taxon>Tracheophyta</taxon>
        <taxon>Spermatophyta</taxon>
        <taxon>Magnoliopsida</taxon>
        <taxon>eudicotyledons</taxon>
        <taxon>Gunneridae</taxon>
        <taxon>Pentapetalae</taxon>
        <taxon>rosids</taxon>
        <taxon>fabids</taxon>
        <taxon>Rosales</taxon>
        <taxon>Rosaceae</taxon>
        <taxon>Amygdaloideae</taxon>
        <taxon>Amygdaleae</taxon>
        <taxon>Prunus</taxon>
    </lineage>
</organism>
<evidence type="ECO:0000313" key="2">
    <source>
        <dbReference type="Proteomes" id="UP000327085"/>
    </source>
</evidence>
<feature type="non-terminal residue" evidence="1">
    <location>
        <position position="1"/>
    </location>
</feature>
<dbReference type="Proteomes" id="UP000327085">
    <property type="component" value="Chromosome 7"/>
</dbReference>
<reference evidence="2" key="1">
    <citation type="journal article" date="2020" name="Plant J.">
        <title>Transposons played a major role in the diversification between the closely related almond and peach genomes: results from the almond genome sequence.</title>
        <authorList>
            <person name="Alioto T."/>
            <person name="Alexiou K.G."/>
            <person name="Bardil A."/>
            <person name="Barteri F."/>
            <person name="Castanera R."/>
            <person name="Cruz F."/>
            <person name="Dhingra A."/>
            <person name="Duval H."/>
            <person name="Fernandez I Marti A."/>
            <person name="Frias L."/>
            <person name="Galan B."/>
            <person name="Garcia J.L."/>
            <person name="Howad W."/>
            <person name="Gomez-Garrido J."/>
            <person name="Gut M."/>
            <person name="Julca I."/>
            <person name="Morata J."/>
            <person name="Puigdomenech P."/>
            <person name="Ribeca P."/>
            <person name="Rubio Cabetas M.J."/>
            <person name="Vlasova A."/>
            <person name="Wirthensohn M."/>
            <person name="Garcia-Mas J."/>
            <person name="Gabaldon T."/>
            <person name="Casacuberta J.M."/>
            <person name="Arus P."/>
        </authorList>
    </citation>
    <scope>NUCLEOTIDE SEQUENCE [LARGE SCALE GENOMIC DNA]</scope>
    <source>
        <strain evidence="2">cv. Texas</strain>
    </source>
</reference>
<dbReference type="PANTHER" id="PTHR31973:SF199">
    <property type="entry name" value="SWIM-TYPE DOMAIN-CONTAINING PROTEIN"/>
    <property type="match status" value="1"/>
</dbReference>
<evidence type="ECO:0000313" key="1">
    <source>
        <dbReference type="EMBL" id="VVA30951.1"/>
    </source>
</evidence>
<dbReference type="InParanoid" id="A0A5E4FTV9"/>
<feature type="non-terminal residue" evidence="1">
    <location>
        <position position="108"/>
    </location>
</feature>
<sequence length="108" mass="12384">RLWAAARSTTLPWWKAEMDNIMEIFAPAHAWLQNKPAIHWSRLHFTTGAKCDILLNNLCECFNSAILEARDKPIITMVERIRTYLMLRIIEKNLKESGSCIAQNASGN</sequence>
<dbReference type="OMA" id="MDWIRTY"/>
<name>A0A5E4FTV9_PRUDU</name>
<dbReference type="AlphaFoldDB" id="A0A5E4FTV9"/>
<dbReference type="Gramene" id="VVA30951">
    <property type="protein sequence ID" value="VVA30951"/>
    <property type="gene ID" value="Prudul26B026006"/>
</dbReference>
<gene>
    <name evidence="1" type="ORF">ALMOND_2B026006</name>
</gene>
<dbReference type="PANTHER" id="PTHR31973">
    <property type="entry name" value="POLYPROTEIN, PUTATIVE-RELATED"/>
    <property type="match status" value="1"/>
</dbReference>
<protein>
    <submittedName>
        <fullName evidence="1">PREDICTED: transposon</fullName>
    </submittedName>
</protein>